<keyword evidence="10" id="KW-0472">Membrane</keyword>
<evidence type="ECO:0000256" key="2">
    <source>
        <dbReference type="ARBA" id="ARBA00005028"/>
    </source>
</evidence>
<dbReference type="PANTHER" id="PTHR19443">
    <property type="entry name" value="HEXOKINASE"/>
    <property type="match status" value="1"/>
</dbReference>
<organism evidence="13 14">
    <name type="scientific">Vitis vinifera</name>
    <name type="common">Grape</name>
    <dbReference type="NCBI Taxonomy" id="29760"/>
    <lineage>
        <taxon>Eukaryota</taxon>
        <taxon>Viridiplantae</taxon>
        <taxon>Streptophyta</taxon>
        <taxon>Embryophyta</taxon>
        <taxon>Tracheophyta</taxon>
        <taxon>Spermatophyta</taxon>
        <taxon>Magnoliopsida</taxon>
        <taxon>eudicotyledons</taxon>
        <taxon>Gunneridae</taxon>
        <taxon>Pentapetalae</taxon>
        <taxon>rosids</taxon>
        <taxon>Vitales</taxon>
        <taxon>Vitaceae</taxon>
        <taxon>Viteae</taxon>
        <taxon>Vitis</taxon>
    </lineage>
</organism>
<dbReference type="PANTHER" id="PTHR19443:SF18">
    <property type="entry name" value="HEXOKINASE-LIKE 2 PROTEIN-RELATED"/>
    <property type="match status" value="1"/>
</dbReference>
<evidence type="ECO:0000313" key="14">
    <source>
        <dbReference type="Proteomes" id="UP001227230"/>
    </source>
</evidence>
<protein>
    <recommendedName>
        <fullName evidence="9">Phosphotransferase</fullName>
        <ecNumber evidence="9">2.7.1.-</ecNumber>
    </recommendedName>
</protein>
<dbReference type="EMBL" id="CP126654">
    <property type="protein sequence ID" value="WJZ91777.1"/>
    <property type="molecule type" value="Genomic_DNA"/>
</dbReference>
<proteinExistence type="inferred from homology"/>
<dbReference type="Gene3D" id="3.40.367.20">
    <property type="match status" value="1"/>
</dbReference>
<dbReference type="InterPro" id="IPR043129">
    <property type="entry name" value="ATPase_NBD"/>
</dbReference>
<dbReference type="Gene3D" id="3.30.420.40">
    <property type="match status" value="1"/>
</dbReference>
<dbReference type="InterPro" id="IPR022672">
    <property type="entry name" value="Hexokinase_N"/>
</dbReference>
<keyword evidence="10" id="KW-0812">Transmembrane</keyword>
<evidence type="ECO:0000256" key="3">
    <source>
        <dbReference type="ARBA" id="ARBA00009225"/>
    </source>
</evidence>
<evidence type="ECO:0000313" key="13">
    <source>
        <dbReference type="EMBL" id="WJZ91777.1"/>
    </source>
</evidence>
<dbReference type="InterPro" id="IPR001312">
    <property type="entry name" value="Hexokinase"/>
</dbReference>
<evidence type="ECO:0000256" key="5">
    <source>
        <dbReference type="ARBA" id="ARBA00022741"/>
    </source>
</evidence>
<reference evidence="13 14" key="1">
    <citation type="journal article" date="2023" name="Hortic Res">
        <title>The complete reference genome for grapevine (Vitis vinifera L.) genetics and breeding.</title>
        <authorList>
            <person name="Shi X."/>
            <person name="Cao S."/>
            <person name="Wang X."/>
            <person name="Huang S."/>
            <person name="Wang Y."/>
            <person name="Liu Z."/>
            <person name="Liu W."/>
            <person name="Leng X."/>
            <person name="Peng Y."/>
            <person name="Wang N."/>
            <person name="Wang Y."/>
            <person name="Ma Z."/>
            <person name="Xu X."/>
            <person name="Zhang F."/>
            <person name="Xue H."/>
            <person name="Zhong H."/>
            <person name="Wang Y."/>
            <person name="Zhang K."/>
            <person name="Velt A."/>
            <person name="Avia K."/>
            <person name="Holtgrawe D."/>
            <person name="Grimplet J."/>
            <person name="Matus J.T."/>
            <person name="Ware D."/>
            <person name="Wu X."/>
            <person name="Wang H."/>
            <person name="Liu C."/>
            <person name="Fang Y."/>
            <person name="Rustenholz C."/>
            <person name="Cheng Z."/>
            <person name="Xiao H."/>
            <person name="Zhou Y."/>
        </authorList>
    </citation>
    <scope>NUCLEOTIDE SEQUENCE [LARGE SCALE GENOMIC DNA]</scope>
    <source>
        <strain evidence="14">cv. Pinot noir / PN40024</strain>
        <tissue evidence="13">Leaf</tissue>
    </source>
</reference>
<keyword evidence="10" id="KW-1133">Transmembrane helix</keyword>
<feature type="domain" description="Hexokinase N-terminal" evidence="11">
    <location>
        <begin position="101"/>
        <end position="299"/>
    </location>
</feature>
<dbReference type="Pfam" id="PF00349">
    <property type="entry name" value="Hexokinase_1"/>
    <property type="match status" value="1"/>
</dbReference>
<keyword evidence="8 9" id="KW-0324">Glycolysis</keyword>
<dbReference type="Proteomes" id="UP001227230">
    <property type="component" value="Chromosome 7"/>
</dbReference>
<keyword evidence="14" id="KW-1185">Reference proteome</keyword>
<evidence type="ECO:0000256" key="8">
    <source>
        <dbReference type="ARBA" id="ARBA00023152"/>
    </source>
</evidence>
<evidence type="ECO:0000256" key="7">
    <source>
        <dbReference type="ARBA" id="ARBA00022840"/>
    </source>
</evidence>
<dbReference type="InterPro" id="IPR022673">
    <property type="entry name" value="Hexokinase_C"/>
</dbReference>
<name>A0ABY9CAG2_VITVI</name>
<comment type="pathway">
    <text evidence="2">Carbohydrate metabolism; hexose metabolism.</text>
</comment>
<comment type="pathway">
    <text evidence="1">Carbohydrate degradation.</text>
</comment>
<keyword evidence="4 9" id="KW-0808">Transferase</keyword>
<keyword evidence="7 9" id="KW-0067">ATP-binding</keyword>
<evidence type="ECO:0000256" key="1">
    <source>
        <dbReference type="ARBA" id="ARBA00004921"/>
    </source>
</evidence>
<evidence type="ECO:0000256" key="9">
    <source>
        <dbReference type="RuleBase" id="RU362007"/>
    </source>
</evidence>
<feature type="domain" description="Hexokinase C-terminal" evidence="12">
    <location>
        <begin position="307"/>
        <end position="541"/>
    </location>
</feature>
<feature type="transmembrane region" description="Helical" evidence="10">
    <location>
        <begin position="64"/>
        <end position="86"/>
    </location>
</feature>
<evidence type="ECO:0000256" key="6">
    <source>
        <dbReference type="ARBA" id="ARBA00022777"/>
    </source>
</evidence>
<sequence length="549" mass="61103">MIRSKSRWAHSSWAWTHDTRSPLHEYRASVTCGFILSWGRKQKLREKKVLVVDNFTYRREMRKAVVVAAVTTAAMAAAVAVLWSRWKQESERQWRKTRRILRKFARDCATPVSKLWLVADALVSDMNEALTSQETTTLNMPISYVASLPSGDEEGLYYGLNLRGSNFLILRARLRGKNESISELHREEVSIPSNVMGGTSQELFDYIALELAKFISEHEVTTDDTPDRQKALGFIVSYPVDQAAASSGAAIKWRSFSVTDTAGKALASNFNRALEKHGVNLRVLQLVEDAIGHLAGGRYYNRDTVAAITLGMATTAAYVEPTQAVPEYQSSSNKSSEMVISMDWGNFNSCHLPITEFDTFLDAESSNPGSRIFEKLTSGMYLGEIVRRVLLKMAQETALFGEDVPPKLRTPYLLRSPDMAAMHQDTSEDHEVVHEKLMEIFRITNSTPLAREVVAEVCDIVAERGARLAGAGIVGITKKLGRIENKRSAITVEGGLYEHYRVFRNYMHSSVWEMLGNELSDNVVIEHSHGGSGAGAIFLAASQTAEPNS</sequence>
<dbReference type="SUPFAM" id="SSF53067">
    <property type="entry name" value="Actin-like ATPase domain"/>
    <property type="match status" value="2"/>
</dbReference>
<evidence type="ECO:0000256" key="4">
    <source>
        <dbReference type="ARBA" id="ARBA00022679"/>
    </source>
</evidence>
<dbReference type="EC" id="2.7.1.-" evidence="9"/>
<accession>A0ABY9CAG2</accession>
<keyword evidence="5 9" id="KW-0547">Nucleotide-binding</keyword>
<dbReference type="Pfam" id="PF03727">
    <property type="entry name" value="Hexokinase_2"/>
    <property type="match status" value="1"/>
</dbReference>
<dbReference type="PROSITE" id="PS51748">
    <property type="entry name" value="HEXOKINASE_2"/>
    <property type="match status" value="1"/>
</dbReference>
<evidence type="ECO:0000259" key="11">
    <source>
        <dbReference type="Pfam" id="PF00349"/>
    </source>
</evidence>
<evidence type="ECO:0000256" key="10">
    <source>
        <dbReference type="SAM" id="Phobius"/>
    </source>
</evidence>
<gene>
    <name evidence="13" type="ORF">VitviT2T_010822</name>
</gene>
<comment type="similarity">
    <text evidence="3 9">Belongs to the hexokinase family.</text>
</comment>
<evidence type="ECO:0000259" key="12">
    <source>
        <dbReference type="Pfam" id="PF03727"/>
    </source>
</evidence>
<dbReference type="PRINTS" id="PR00475">
    <property type="entry name" value="HEXOKINASE"/>
</dbReference>
<keyword evidence="6 9" id="KW-0418">Kinase</keyword>